<dbReference type="InterPro" id="IPR004732">
    <property type="entry name" value="Transaldolase_2"/>
</dbReference>
<comment type="subcellular location">
    <subcellularLocation>
        <location evidence="2 11">Cytoplasm</location>
    </subcellularLocation>
</comment>
<evidence type="ECO:0000256" key="3">
    <source>
        <dbReference type="ARBA" id="ARBA00004857"/>
    </source>
</evidence>
<dbReference type="PANTHER" id="PTHR10683">
    <property type="entry name" value="TRANSALDOLASE"/>
    <property type="match status" value="1"/>
</dbReference>
<organism evidence="12 13">
    <name type="scientific">Orlajensenia leifsoniae</name>
    <dbReference type="NCBI Taxonomy" id="2561933"/>
    <lineage>
        <taxon>Bacteria</taxon>
        <taxon>Bacillati</taxon>
        <taxon>Actinomycetota</taxon>
        <taxon>Actinomycetes</taxon>
        <taxon>Micrococcales</taxon>
        <taxon>Microbacteriaceae</taxon>
        <taxon>Orlajensenia</taxon>
    </lineage>
</organism>
<dbReference type="PIRSF" id="PIRSF036915">
    <property type="entry name" value="Trnald_Bac_Plnt"/>
    <property type="match status" value="1"/>
</dbReference>
<evidence type="ECO:0000256" key="11">
    <source>
        <dbReference type="HAMAP-Rule" id="MF_00493"/>
    </source>
</evidence>
<sequence length="370" mass="39335">MTGTTPLAELSAAGVSIWLDDLSRERITSGGLKKLIEEKNVVGVTTNPTIFAGALANGHAYEEQVAELAARGASVDEAVFEITTDDVANASDIFRGVYDATDGVDGRVSIEVEPGFAHDAAKTIEQAKQLWAKVDRPNAMIKIPATVEGLEAITEVIGAGISVNVTLIFSLQRHQAVIAAYIAGLEKAQAAGIDLSTIHSVASFFVSRVDTEIDKRLTAIGTDEALALKSKAGVANAQLAYELFKDEFATDRAQNLLRAGANVQRPLWASTGVKDPSLPDTLYVTNLVAQGVVNTMPEKTMEATFDHGVIEGDTVSGSYDAAREILDQLEGLGVSYDEVTALLEKEGVEKFIVSWGELLETVKTALEAAK</sequence>
<dbReference type="GO" id="GO:0005737">
    <property type="term" value="C:cytoplasm"/>
    <property type="evidence" value="ECO:0007669"/>
    <property type="project" value="UniProtKB-SubCell"/>
</dbReference>
<protein>
    <recommendedName>
        <fullName evidence="5 11">Transaldolase</fullName>
        <ecNumber evidence="5 11">2.2.1.2</ecNumber>
    </recommendedName>
</protein>
<dbReference type="EMBL" id="SPQZ01000002">
    <property type="protein sequence ID" value="TFV99021.1"/>
    <property type="molecule type" value="Genomic_DNA"/>
</dbReference>
<evidence type="ECO:0000256" key="5">
    <source>
        <dbReference type="ARBA" id="ARBA00013151"/>
    </source>
</evidence>
<comment type="pathway">
    <text evidence="3 11">Carbohydrate degradation; pentose phosphate pathway; D-glyceraldehyde 3-phosphate and beta-D-fructose 6-phosphate from D-ribose 5-phosphate and D-xylulose 5-phosphate (non-oxidative stage): step 2/3.</text>
</comment>
<dbReference type="PROSITE" id="PS00958">
    <property type="entry name" value="TRANSALDOLASE_2"/>
    <property type="match status" value="1"/>
</dbReference>
<gene>
    <name evidence="11 12" type="primary">tal</name>
    <name evidence="12" type="ORF">E4M00_05865</name>
</gene>
<evidence type="ECO:0000256" key="4">
    <source>
        <dbReference type="ARBA" id="ARBA00008426"/>
    </source>
</evidence>
<accession>A0A4Y9R301</accession>
<comment type="catalytic activity">
    <reaction evidence="10 11">
        <text>D-sedoheptulose 7-phosphate + D-glyceraldehyde 3-phosphate = D-erythrose 4-phosphate + beta-D-fructose 6-phosphate</text>
        <dbReference type="Rhea" id="RHEA:17053"/>
        <dbReference type="ChEBI" id="CHEBI:16897"/>
        <dbReference type="ChEBI" id="CHEBI:57483"/>
        <dbReference type="ChEBI" id="CHEBI:57634"/>
        <dbReference type="ChEBI" id="CHEBI:59776"/>
        <dbReference type="EC" id="2.2.1.2"/>
    </reaction>
</comment>
<keyword evidence="13" id="KW-1185">Reference proteome</keyword>
<feature type="active site" description="Schiff-base intermediate with substrate" evidence="11">
    <location>
        <position position="142"/>
    </location>
</feature>
<evidence type="ECO:0000313" key="13">
    <source>
        <dbReference type="Proteomes" id="UP000298127"/>
    </source>
</evidence>
<keyword evidence="8 11" id="KW-0570">Pentose shunt</keyword>
<evidence type="ECO:0000256" key="8">
    <source>
        <dbReference type="ARBA" id="ARBA00023126"/>
    </source>
</evidence>
<dbReference type="NCBIfam" id="NF002881">
    <property type="entry name" value="PRK03343.1"/>
    <property type="match status" value="1"/>
</dbReference>
<evidence type="ECO:0000256" key="2">
    <source>
        <dbReference type="ARBA" id="ARBA00004496"/>
    </source>
</evidence>
<dbReference type="Proteomes" id="UP000298127">
    <property type="component" value="Unassembled WGS sequence"/>
</dbReference>
<evidence type="ECO:0000256" key="9">
    <source>
        <dbReference type="ARBA" id="ARBA00023270"/>
    </source>
</evidence>
<dbReference type="Gene3D" id="3.20.20.70">
    <property type="entry name" value="Aldolase class I"/>
    <property type="match status" value="1"/>
</dbReference>
<keyword evidence="6 11" id="KW-0963">Cytoplasm</keyword>
<dbReference type="UniPathway" id="UPA00115">
    <property type="reaction ID" value="UER00414"/>
</dbReference>
<evidence type="ECO:0000313" key="12">
    <source>
        <dbReference type="EMBL" id="TFV99021.1"/>
    </source>
</evidence>
<dbReference type="AlphaFoldDB" id="A0A4Y9R301"/>
<dbReference type="InterPro" id="IPR001585">
    <property type="entry name" value="TAL/FSA"/>
</dbReference>
<evidence type="ECO:0000256" key="6">
    <source>
        <dbReference type="ARBA" id="ARBA00022490"/>
    </source>
</evidence>
<dbReference type="SUPFAM" id="SSF51569">
    <property type="entry name" value="Aldolase"/>
    <property type="match status" value="1"/>
</dbReference>
<reference evidence="12 13" key="1">
    <citation type="journal article" date="2018" name="J. Microbiol.">
        <title>Leifsonia flava sp. nov., a novel actinobacterium isolated from the rhizosphere of Aquilegia viridiflora.</title>
        <authorList>
            <person name="Cai Y."/>
            <person name="Tao W.Z."/>
            <person name="Ma Y.J."/>
            <person name="Cheng J."/>
            <person name="Zhang M.Y."/>
            <person name="Zhang Y.X."/>
        </authorList>
    </citation>
    <scope>NUCLEOTIDE SEQUENCE [LARGE SCALE GENOMIC DNA]</scope>
    <source>
        <strain evidence="12 13">SYP-B2174</strain>
    </source>
</reference>
<comment type="similarity">
    <text evidence="4 11">Belongs to the transaldolase family. Type 2 subfamily.</text>
</comment>
<dbReference type="GO" id="GO:0006098">
    <property type="term" value="P:pentose-phosphate shunt"/>
    <property type="evidence" value="ECO:0007669"/>
    <property type="project" value="UniProtKB-UniRule"/>
</dbReference>
<dbReference type="GO" id="GO:0004801">
    <property type="term" value="F:transaldolase activity"/>
    <property type="evidence" value="ECO:0007669"/>
    <property type="project" value="UniProtKB-UniRule"/>
</dbReference>
<dbReference type="CDD" id="cd00955">
    <property type="entry name" value="Transaldolase_like"/>
    <property type="match status" value="1"/>
</dbReference>
<keyword evidence="9 11" id="KW-0704">Schiff base</keyword>
<evidence type="ECO:0000256" key="7">
    <source>
        <dbReference type="ARBA" id="ARBA00022679"/>
    </source>
</evidence>
<dbReference type="Pfam" id="PF00923">
    <property type="entry name" value="TAL_FSA"/>
    <property type="match status" value="1"/>
</dbReference>
<proteinExistence type="inferred from homology"/>
<evidence type="ECO:0000256" key="1">
    <source>
        <dbReference type="ARBA" id="ARBA00003518"/>
    </source>
</evidence>
<name>A0A4Y9R301_9MICO</name>
<comment type="caution">
    <text evidence="12">The sequence shown here is derived from an EMBL/GenBank/DDBJ whole genome shotgun (WGS) entry which is preliminary data.</text>
</comment>
<dbReference type="InterPro" id="IPR013785">
    <property type="entry name" value="Aldolase_TIM"/>
</dbReference>
<dbReference type="RefSeq" id="WP_135119517.1">
    <property type="nucleotide sequence ID" value="NZ_SPQZ01000002.1"/>
</dbReference>
<dbReference type="PROSITE" id="PS01054">
    <property type="entry name" value="TRANSALDOLASE_1"/>
    <property type="match status" value="1"/>
</dbReference>
<comment type="function">
    <text evidence="1 11">Transaldolase is important for the balance of metabolites in the pentose-phosphate pathway.</text>
</comment>
<keyword evidence="7 11" id="KW-0808">Transferase</keyword>
<dbReference type="GO" id="GO:0005975">
    <property type="term" value="P:carbohydrate metabolic process"/>
    <property type="evidence" value="ECO:0007669"/>
    <property type="project" value="InterPro"/>
</dbReference>
<dbReference type="EC" id="2.2.1.2" evidence="5 11"/>
<dbReference type="PANTHER" id="PTHR10683:SF31">
    <property type="entry name" value="TRANSALDOLASE"/>
    <property type="match status" value="1"/>
</dbReference>
<dbReference type="HAMAP" id="MF_00493">
    <property type="entry name" value="Transaldolase_2"/>
    <property type="match status" value="1"/>
</dbReference>
<evidence type="ECO:0000256" key="10">
    <source>
        <dbReference type="ARBA" id="ARBA00048810"/>
    </source>
</evidence>
<dbReference type="NCBIfam" id="TIGR00876">
    <property type="entry name" value="tal_mycobact"/>
    <property type="match status" value="1"/>
</dbReference>
<dbReference type="InterPro" id="IPR018225">
    <property type="entry name" value="Transaldolase_AS"/>
</dbReference>